<dbReference type="PANTHER" id="PTHR40943:SF1">
    <property type="entry name" value="CYTOPLASMIC PROTEIN"/>
    <property type="match status" value="1"/>
</dbReference>
<dbReference type="InterPro" id="IPR014710">
    <property type="entry name" value="RmlC-like_jellyroll"/>
</dbReference>
<dbReference type="InterPro" id="IPR011051">
    <property type="entry name" value="RmlC_Cupin_sf"/>
</dbReference>
<dbReference type="RefSeq" id="WP_345153164.1">
    <property type="nucleotide sequence ID" value="NZ_BAABEO010000024.1"/>
</dbReference>
<protein>
    <recommendedName>
        <fullName evidence="1">(S)-ureidoglycine aminohydrolase cupin domain-containing protein</fullName>
    </recommendedName>
</protein>
<proteinExistence type="predicted"/>
<feature type="domain" description="(S)-ureidoglycine aminohydrolase cupin" evidence="1">
    <location>
        <begin position="51"/>
        <end position="114"/>
    </location>
</feature>
<evidence type="ECO:0000313" key="2">
    <source>
        <dbReference type="EMBL" id="GAA3696662.1"/>
    </source>
</evidence>
<comment type="caution">
    <text evidence="2">The sequence shown here is derived from an EMBL/GenBank/DDBJ whole genome shotgun (WGS) entry which is preliminary data.</text>
</comment>
<dbReference type="EMBL" id="BAABEO010000024">
    <property type="protein sequence ID" value="GAA3696662.1"/>
    <property type="molecule type" value="Genomic_DNA"/>
</dbReference>
<gene>
    <name evidence="2" type="ORF">GCM10023081_37130</name>
</gene>
<dbReference type="Pfam" id="PF05899">
    <property type="entry name" value="Cupin_3"/>
    <property type="match status" value="1"/>
</dbReference>
<sequence>MQIHKSEVLVFPSAEAGSADWSEFAPAGEPAGWVRGLLGREDLPAGSIQRVSFWKHDGGDLPYAPPMAELVVILQGRVELVDEEGARYDVGPGQVALIPAGFRGTWITREPVLKVSAVVAHN</sequence>
<dbReference type="InterPro" id="IPR008579">
    <property type="entry name" value="UGlyAH_Cupin_dom"/>
</dbReference>
<evidence type="ECO:0000313" key="3">
    <source>
        <dbReference type="Proteomes" id="UP001500752"/>
    </source>
</evidence>
<dbReference type="SUPFAM" id="SSF51182">
    <property type="entry name" value="RmlC-like cupins"/>
    <property type="match status" value="1"/>
</dbReference>
<dbReference type="Proteomes" id="UP001500752">
    <property type="component" value="Unassembled WGS sequence"/>
</dbReference>
<dbReference type="PANTHER" id="PTHR40943">
    <property type="entry name" value="CYTOPLASMIC PROTEIN-RELATED"/>
    <property type="match status" value="1"/>
</dbReference>
<evidence type="ECO:0000259" key="1">
    <source>
        <dbReference type="Pfam" id="PF05899"/>
    </source>
</evidence>
<name>A0ABP7CUY2_9MICC</name>
<organism evidence="2 3">
    <name type="scientific">Arthrobacter ginkgonis</name>
    <dbReference type="NCBI Taxonomy" id="1630594"/>
    <lineage>
        <taxon>Bacteria</taxon>
        <taxon>Bacillati</taxon>
        <taxon>Actinomycetota</taxon>
        <taxon>Actinomycetes</taxon>
        <taxon>Micrococcales</taxon>
        <taxon>Micrococcaceae</taxon>
        <taxon>Arthrobacter</taxon>
    </lineage>
</organism>
<keyword evidence="3" id="KW-1185">Reference proteome</keyword>
<reference evidence="3" key="1">
    <citation type="journal article" date="2019" name="Int. J. Syst. Evol. Microbiol.">
        <title>The Global Catalogue of Microorganisms (GCM) 10K type strain sequencing project: providing services to taxonomists for standard genome sequencing and annotation.</title>
        <authorList>
            <consortium name="The Broad Institute Genomics Platform"/>
            <consortium name="The Broad Institute Genome Sequencing Center for Infectious Disease"/>
            <person name="Wu L."/>
            <person name="Ma J."/>
        </authorList>
    </citation>
    <scope>NUCLEOTIDE SEQUENCE [LARGE SCALE GENOMIC DNA]</scope>
    <source>
        <strain evidence="3">JCM 30742</strain>
    </source>
</reference>
<accession>A0ABP7CUY2</accession>
<dbReference type="Gene3D" id="2.60.120.10">
    <property type="entry name" value="Jelly Rolls"/>
    <property type="match status" value="1"/>
</dbReference>